<feature type="domain" description="HPt" evidence="21">
    <location>
        <begin position="501"/>
        <end position="594"/>
    </location>
</feature>
<organism evidence="22 23">
    <name type="scientific">Eiseniibacteriota bacterium</name>
    <dbReference type="NCBI Taxonomy" id="2212470"/>
    <lineage>
        <taxon>Bacteria</taxon>
        <taxon>Candidatus Eiseniibacteriota</taxon>
    </lineage>
</organism>
<name>A0A956NC69_UNCEI</name>
<dbReference type="InterPro" id="IPR011006">
    <property type="entry name" value="CheY-like_superfamily"/>
</dbReference>
<evidence type="ECO:0000256" key="14">
    <source>
        <dbReference type="ARBA" id="ARBA00064003"/>
    </source>
</evidence>
<evidence type="ECO:0000256" key="6">
    <source>
        <dbReference type="ARBA" id="ARBA00022679"/>
    </source>
</evidence>
<keyword evidence="12" id="KW-0902">Two-component regulatory system</keyword>
<keyword evidence="6" id="KW-0808">Transferase</keyword>
<evidence type="ECO:0000256" key="16">
    <source>
        <dbReference type="PROSITE-ProRule" id="PRU00110"/>
    </source>
</evidence>
<comment type="catalytic activity">
    <reaction evidence="1">
        <text>ATP + protein L-histidine = ADP + protein N-phospho-L-histidine.</text>
        <dbReference type="EC" id="2.7.13.3"/>
    </reaction>
</comment>
<keyword evidence="7" id="KW-0812">Transmembrane</keyword>
<evidence type="ECO:0000256" key="13">
    <source>
        <dbReference type="ARBA" id="ARBA00023136"/>
    </source>
</evidence>
<evidence type="ECO:0000256" key="7">
    <source>
        <dbReference type="ARBA" id="ARBA00022692"/>
    </source>
</evidence>
<dbReference type="PROSITE" id="PS50894">
    <property type="entry name" value="HPT"/>
    <property type="match status" value="1"/>
</dbReference>
<dbReference type="InterPro" id="IPR036890">
    <property type="entry name" value="HATPase_C_sf"/>
</dbReference>
<dbReference type="InterPro" id="IPR005467">
    <property type="entry name" value="His_kinase_dom"/>
</dbReference>
<dbReference type="Gene3D" id="1.10.287.130">
    <property type="match status" value="1"/>
</dbReference>
<dbReference type="EC" id="2.7.13.3" evidence="3"/>
<dbReference type="PRINTS" id="PR00344">
    <property type="entry name" value="BCTRLSENSOR"/>
</dbReference>
<keyword evidence="9" id="KW-0418">Kinase</keyword>
<comment type="subcellular location">
    <subcellularLocation>
        <location evidence="2">Cell membrane</location>
        <topology evidence="2">Multi-pass membrane protein</topology>
    </subcellularLocation>
</comment>
<gene>
    <name evidence="22" type="ORF">KDA27_05505</name>
</gene>
<dbReference type="SUPFAM" id="SSF47384">
    <property type="entry name" value="Homodimeric domain of signal transducing histidine kinase"/>
    <property type="match status" value="1"/>
</dbReference>
<keyword evidence="11" id="KW-1133">Transmembrane helix</keyword>
<feature type="modified residue" description="4-aspartylphosphate" evidence="17">
    <location>
        <position position="393"/>
    </location>
</feature>
<dbReference type="PANTHER" id="PTHR45339:SF1">
    <property type="entry name" value="HYBRID SIGNAL TRANSDUCTION HISTIDINE KINASE J"/>
    <property type="match status" value="1"/>
</dbReference>
<dbReference type="InterPro" id="IPR001789">
    <property type="entry name" value="Sig_transdc_resp-reg_receiver"/>
</dbReference>
<dbReference type="FunFam" id="3.30.565.10:FF:000010">
    <property type="entry name" value="Sensor histidine kinase RcsC"/>
    <property type="match status" value="1"/>
</dbReference>
<dbReference type="PROSITE" id="PS50110">
    <property type="entry name" value="RESPONSE_REGULATORY"/>
    <property type="match status" value="1"/>
</dbReference>
<feature type="domain" description="Response regulatory" evidence="20">
    <location>
        <begin position="344"/>
        <end position="463"/>
    </location>
</feature>
<dbReference type="AlphaFoldDB" id="A0A956NC69"/>
<evidence type="ECO:0000256" key="15">
    <source>
        <dbReference type="ARBA" id="ARBA00068150"/>
    </source>
</evidence>
<dbReference type="Pfam" id="PF01627">
    <property type="entry name" value="Hpt"/>
    <property type="match status" value="1"/>
</dbReference>
<protein>
    <recommendedName>
        <fullName evidence="15">Sensory/regulatory protein RpfC</fullName>
        <ecNumber evidence="3">2.7.13.3</ecNumber>
    </recommendedName>
</protein>
<keyword evidence="8" id="KW-0547">Nucleotide-binding</keyword>
<evidence type="ECO:0000256" key="2">
    <source>
        <dbReference type="ARBA" id="ARBA00004651"/>
    </source>
</evidence>
<dbReference type="GO" id="GO:0000155">
    <property type="term" value="F:phosphorelay sensor kinase activity"/>
    <property type="evidence" value="ECO:0007669"/>
    <property type="project" value="InterPro"/>
</dbReference>
<dbReference type="CDD" id="cd16922">
    <property type="entry name" value="HATPase_EvgS-ArcB-TorS-like"/>
    <property type="match status" value="1"/>
</dbReference>
<feature type="modified residue" description="Phosphohistidine" evidence="16">
    <location>
        <position position="540"/>
    </location>
</feature>
<comment type="caution">
    <text evidence="22">The sequence shown here is derived from an EMBL/GenBank/DDBJ whole genome shotgun (WGS) entry which is preliminary data.</text>
</comment>
<dbReference type="CDD" id="cd17546">
    <property type="entry name" value="REC_hyHK_CKI1_RcsC-like"/>
    <property type="match status" value="1"/>
</dbReference>
<dbReference type="SMART" id="SM00388">
    <property type="entry name" value="HisKA"/>
    <property type="match status" value="1"/>
</dbReference>
<dbReference type="PROSITE" id="PS50109">
    <property type="entry name" value="HIS_KIN"/>
    <property type="match status" value="1"/>
</dbReference>
<keyword evidence="5 17" id="KW-0597">Phosphoprotein</keyword>
<dbReference type="PANTHER" id="PTHR45339">
    <property type="entry name" value="HYBRID SIGNAL TRANSDUCTION HISTIDINE KINASE J"/>
    <property type="match status" value="1"/>
</dbReference>
<dbReference type="SUPFAM" id="SSF52172">
    <property type="entry name" value="CheY-like"/>
    <property type="match status" value="1"/>
</dbReference>
<dbReference type="CDD" id="cd00088">
    <property type="entry name" value="HPT"/>
    <property type="match status" value="1"/>
</dbReference>
<reference evidence="22" key="2">
    <citation type="journal article" date="2021" name="Microbiome">
        <title>Successional dynamics and alternative stable states in a saline activated sludge microbial community over 9 years.</title>
        <authorList>
            <person name="Wang Y."/>
            <person name="Ye J."/>
            <person name="Ju F."/>
            <person name="Liu L."/>
            <person name="Boyd J.A."/>
            <person name="Deng Y."/>
            <person name="Parks D.H."/>
            <person name="Jiang X."/>
            <person name="Yin X."/>
            <person name="Woodcroft B.J."/>
            <person name="Tyson G.W."/>
            <person name="Hugenholtz P."/>
            <person name="Polz M.F."/>
            <person name="Zhang T."/>
        </authorList>
    </citation>
    <scope>NUCLEOTIDE SEQUENCE</scope>
    <source>
        <strain evidence="22">HKST-UBA02</strain>
    </source>
</reference>
<dbReference type="InterPro" id="IPR008207">
    <property type="entry name" value="Sig_transdc_His_kin_Hpt_dom"/>
</dbReference>
<evidence type="ECO:0000259" key="20">
    <source>
        <dbReference type="PROSITE" id="PS50110"/>
    </source>
</evidence>
<evidence type="ECO:0000256" key="1">
    <source>
        <dbReference type="ARBA" id="ARBA00000085"/>
    </source>
</evidence>
<feature type="coiled-coil region" evidence="18">
    <location>
        <begin position="7"/>
        <end position="86"/>
    </location>
</feature>
<dbReference type="Gene3D" id="3.40.50.2300">
    <property type="match status" value="1"/>
</dbReference>
<dbReference type="InterPro" id="IPR004358">
    <property type="entry name" value="Sig_transdc_His_kin-like_C"/>
</dbReference>
<evidence type="ECO:0000313" key="22">
    <source>
        <dbReference type="EMBL" id="MCA9755238.1"/>
    </source>
</evidence>
<evidence type="ECO:0000256" key="9">
    <source>
        <dbReference type="ARBA" id="ARBA00022777"/>
    </source>
</evidence>
<dbReference type="GO" id="GO:0005886">
    <property type="term" value="C:plasma membrane"/>
    <property type="evidence" value="ECO:0007669"/>
    <property type="project" value="UniProtKB-SubCell"/>
</dbReference>
<dbReference type="CDD" id="cd00082">
    <property type="entry name" value="HisKA"/>
    <property type="match status" value="1"/>
</dbReference>
<dbReference type="Pfam" id="PF02518">
    <property type="entry name" value="HATPase_c"/>
    <property type="match status" value="1"/>
</dbReference>
<keyword evidence="10" id="KW-0067">ATP-binding</keyword>
<keyword evidence="4" id="KW-1003">Cell membrane</keyword>
<evidence type="ECO:0000256" key="18">
    <source>
        <dbReference type="SAM" id="Coils"/>
    </source>
</evidence>
<dbReference type="SMART" id="SM00387">
    <property type="entry name" value="HATPase_c"/>
    <property type="match status" value="1"/>
</dbReference>
<dbReference type="InterPro" id="IPR036097">
    <property type="entry name" value="HisK_dim/P_sf"/>
</dbReference>
<dbReference type="Pfam" id="PF00512">
    <property type="entry name" value="HisKA"/>
    <property type="match status" value="1"/>
</dbReference>
<evidence type="ECO:0000256" key="8">
    <source>
        <dbReference type="ARBA" id="ARBA00022741"/>
    </source>
</evidence>
<evidence type="ECO:0000313" key="23">
    <source>
        <dbReference type="Proteomes" id="UP000739538"/>
    </source>
</evidence>
<dbReference type="Pfam" id="PF00072">
    <property type="entry name" value="Response_reg"/>
    <property type="match status" value="1"/>
</dbReference>
<evidence type="ECO:0000256" key="3">
    <source>
        <dbReference type="ARBA" id="ARBA00012438"/>
    </source>
</evidence>
<dbReference type="SUPFAM" id="SSF55874">
    <property type="entry name" value="ATPase domain of HSP90 chaperone/DNA topoisomerase II/histidine kinase"/>
    <property type="match status" value="1"/>
</dbReference>
<dbReference type="FunFam" id="1.10.287.130:FF:000002">
    <property type="entry name" value="Two-component osmosensing histidine kinase"/>
    <property type="match status" value="1"/>
</dbReference>
<dbReference type="InterPro" id="IPR036641">
    <property type="entry name" value="HPT_dom_sf"/>
</dbReference>
<dbReference type="Gene3D" id="3.30.565.10">
    <property type="entry name" value="Histidine kinase-like ATPase, C-terminal domain"/>
    <property type="match status" value="1"/>
</dbReference>
<dbReference type="Proteomes" id="UP000739538">
    <property type="component" value="Unassembled WGS sequence"/>
</dbReference>
<dbReference type="SMART" id="SM00448">
    <property type="entry name" value="REC"/>
    <property type="match status" value="1"/>
</dbReference>
<sequence>MNDRPDIERLQSEIARLRKVNEALMDRVEQSTNVQGTSFAIFQTAVDLEHKVHERTAALERALSDLERSNAELTDARDRADAANSAKSAFLANMSHEIRTPMNGILGMVELLARTELAPRQARLIDTVRKSARSLLTIIDDILDFSKIEAGKLTLESVPFTLRDTVQSTVDLLHERAASKGIELDVTYSAPWVDGWIGDPLRIRQVLMNLIGNGIKFTAQGRVEVNVEAPSAAPALEGATETVTFSVSDTGIGLAPDKMDRVFESFAQADSSTTREFGGTGLGLAIARQIVEQMGGRISVESQLGRGSRFWFELPLPRAMAEEETSLVTSTKRNTGKIAPLGFRVLVAEDNEINREVAREMLELLGCECVMAANGRQAVDVFSQRRFDVVLLDCQMPVLDGFGAVAEMRRIEESDQRGRTPVVAVTANAMREDRDRSISAGMDGFLSKPYTLAELRRTISTWCRPDRKSASAPSSLSPKLSTPTLEIGALDNLRKLENLGRRGAVSRFLKSFLRNTPPSLERMRAALTGRDFEGLEREAHSLKSTAALVGAVRMGALALDLEHAARRQDMDRCAEGVESIRTWFDRLEPVVREQILLEDAA</sequence>
<evidence type="ECO:0000256" key="5">
    <source>
        <dbReference type="ARBA" id="ARBA00022553"/>
    </source>
</evidence>
<evidence type="ECO:0000256" key="10">
    <source>
        <dbReference type="ARBA" id="ARBA00022840"/>
    </source>
</evidence>
<accession>A0A956NC69</accession>
<evidence type="ECO:0000259" key="21">
    <source>
        <dbReference type="PROSITE" id="PS50894"/>
    </source>
</evidence>
<evidence type="ECO:0000256" key="4">
    <source>
        <dbReference type="ARBA" id="ARBA00022475"/>
    </source>
</evidence>
<evidence type="ECO:0000256" key="11">
    <source>
        <dbReference type="ARBA" id="ARBA00022989"/>
    </source>
</evidence>
<dbReference type="GO" id="GO:0005524">
    <property type="term" value="F:ATP binding"/>
    <property type="evidence" value="ECO:0007669"/>
    <property type="project" value="UniProtKB-KW"/>
</dbReference>
<proteinExistence type="predicted"/>
<dbReference type="InterPro" id="IPR003594">
    <property type="entry name" value="HATPase_dom"/>
</dbReference>
<evidence type="ECO:0000259" key="19">
    <source>
        <dbReference type="PROSITE" id="PS50109"/>
    </source>
</evidence>
<evidence type="ECO:0000256" key="12">
    <source>
        <dbReference type="ARBA" id="ARBA00023012"/>
    </source>
</evidence>
<dbReference type="SUPFAM" id="SSF47226">
    <property type="entry name" value="Histidine-containing phosphotransfer domain, HPT domain"/>
    <property type="match status" value="1"/>
</dbReference>
<feature type="domain" description="Histidine kinase" evidence="19">
    <location>
        <begin position="93"/>
        <end position="318"/>
    </location>
</feature>
<keyword evidence="13" id="KW-0472">Membrane</keyword>
<keyword evidence="18" id="KW-0175">Coiled coil</keyword>
<comment type="subunit">
    <text evidence="14">At low DSF concentrations, interacts with RpfF.</text>
</comment>
<dbReference type="EMBL" id="JAGQHS010000018">
    <property type="protein sequence ID" value="MCA9755238.1"/>
    <property type="molecule type" value="Genomic_DNA"/>
</dbReference>
<reference evidence="22" key="1">
    <citation type="submission" date="2020-04" db="EMBL/GenBank/DDBJ databases">
        <authorList>
            <person name="Zhang T."/>
        </authorList>
    </citation>
    <scope>NUCLEOTIDE SEQUENCE</scope>
    <source>
        <strain evidence="22">HKST-UBA02</strain>
    </source>
</reference>
<dbReference type="InterPro" id="IPR003661">
    <property type="entry name" value="HisK_dim/P_dom"/>
</dbReference>
<evidence type="ECO:0000256" key="17">
    <source>
        <dbReference type="PROSITE-ProRule" id="PRU00169"/>
    </source>
</evidence>
<dbReference type="Gene3D" id="1.20.120.160">
    <property type="entry name" value="HPT domain"/>
    <property type="match status" value="1"/>
</dbReference>